<dbReference type="AlphaFoldDB" id="A0AAW0LVS1"/>
<organism evidence="3 4">
    <name type="scientific">Quercus suber</name>
    <name type="common">Cork oak</name>
    <dbReference type="NCBI Taxonomy" id="58331"/>
    <lineage>
        <taxon>Eukaryota</taxon>
        <taxon>Viridiplantae</taxon>
        <taxon>Streptophyta</taxon>
        <taxon>Embryophyta</taxon>
        <taxon>Tracheophyta</taxon>
        <taxon>Spermatophyta</taxon>
        <taxon>Magnoliopsida</taxon>
        <taxon>eudicotyledons</taxon>
        <taxon>Gunneridae</taxon>
        <taxon>Pentapetalae</taxon>
        <taxon>rosids</taxon>
        <taxon>fabids</taxon>
        <taxon>Fagales</taxon>
        <taxon>Fagaceae</taxon>
        <taxon>Quercus</taxon>
    </lineage>
</organism>
<dbReference type="Gene3D" id="2.40.50.140">
    <property type="entry name" value="Nucleic acid-binding proteins"/>
    <property type="match status" value="1"/>
</dbReference>
<keyword evidence="1 3" id="KW-0238">DNA-binding</keyword>
<dbReference type="InterPro" id="IPR012340">
    <property type="entry name" value="NA-bd_OB-fold"/>
</dbReference>
<evidence type="ECO:0000313" key="3">
    <source>
        <dbReference type="EMBL" id="KAK7855738.1"/>
    </source>
</evidence>
<dbReference type="Pfam" id="PF16900">
    <property type="entry name" value="REPA_OB_2"/>
    <property type="match status" value="1"/>
</dbReference>
<feature type="non-terminal residue" evidence="3">
    <location>
        <position position="1"/>
    </location>
</feature>
<name>A0AAW0LVS1_QUESU</name>
<evidence type="ECO:0000313" key="4">
    <source>
        <dbReference type="Proteomes" id="UP000237347"/>
    </source>
</evidence>
<comment type="caution">
    <text evidence="3">The sequence shown here is derived from an EMBL/GenBank/DDBJ whole genome shotgun (WGS) entry which is preliminary data.</text>
</comment>
<dbReference type="SUPFAM" id="SSF50249">
    <property type="entry name" value="Nucleic acid-binding proteins"/>
    <property type="match status" value="1"/>
</dbReference>
<accession>A0AAW0LVS1</accession>
<reference evidence="3 4" key="1">
    <citation type="journal article" date="2018" name="Sci. Data">
        <title>The draft genome sequence of cork oak.</title>
        <authorList>
            <person name="Ramos A.M."/>
            <person name="Usie A."/>
            <person name="Barbosa P."/>
            <person name="Barros P.M."/>
            <person name="Capote T."/>
            <person name="Chaves I."/>
            <person name="Simoes F."/>
            <person name="Abreu I."/>
            <person name="Carrasquinho I."/>
            <person name="Faro C."/>
            <person name="Guimaraes J.B."/>
            <person name="Mendonca D."/>
            <person name="Nobrega F."/>
            <person name="Rodrigues L."/>
            <person name="Saibo N.J.M."/>
            <person name="Varela M.C."/>
            <person name="Egas C."/>
            <person name="Matos J."/>
            <person name="Miguel C.M."/>
            <person name="Oliveira M.M."/>
            <person name="Ricardo C.P."/>
            <person name="Goncalves S."/>
        </authorList>
    </citation>
    <scope>NUCLEOTIDE SEQUENCE [LARGE SCALE GENOMIC DNA]</scope>
    <source>
        <strain evidence="4">cv. HL8</strain>
    </source>
</reference>
<proteinExistence type="predicted"/>
<dbReference type="CDD" id="cd04475">
    <property type="entry name" value="RPA1_DBD_B"/>
    <property type="match status" value="1"/>
</dbReference>
<gene>
    <name evidence="3" type="primary">RPA1B_0</name>
    <name evidence="3" type="ORF">CFP56_026475</name>
</gene>
<sequence>VIGVVQNVSSTMSIRRKSNNDTTPKCDITIADETKKTIVVSLWNDLATSVGQELLDIADKSPIVAIKSLKVGKFQGKTNFKLNSVATIGIL</sequence>
<dbReference type="InterPro" id="IPR031657">
    <property type="entry name" value="REPA_OB_2"/>
</dbReference>
<protein>
    <submittedName>
        <fullName evidence="3">Replication protein a 70 kDa dna-binding subunit b</fullName>
    </submittedName>
</protein>
<keyword evidence="4" id="KW-1185">Reference proteome</keyword>
<dbReference type="Proteomes" id="UP000237347">
    <property type="component" value="Unassembled WGS sequence"/>
</dbReference>
<dbReference type="GO" id="GO:0003677">
    <property type="term" value="F:DNA binding"/>
    <property type="evidence" value="ECO:0007669"/>
    <property type="project" value="UniProtKB-KW"/>
</dbReference>
<feature type="domain" description="Replication protein A OB" evidence="2">
    <location>
        <begin position="1"/>
        <end position="84"/>
    </location>
</feature>
<evidence type="ECO:0000256" key="1">
    <source>
        <dbReference type="ARBA" id="ARBA00023125"/>
    </source>
</evidence>
<evidence type="ECO:0000259" key="2">
    <source>
        <dbReference type="Pfam" id="PF16900"/>
    </source>
</evidence>
<dbReference type="EMBL" id="PKMF04000042">
    <property type="protein sequence ID" value="KAK7855738.1"/>
    <property type="molecule type" value="Genomic_DNA"/>
</dbReference>